<feature type="region of interest" description="Disordered" evidence="7">
    <location>
        <begin position="263"/>
        <end position="295"/>
    </location>
</feature>
<keyword evidence="4" id="KW-0547">Nucleotide-binding</keyword>
<dbReference type="RefSeq" id="WP_218032919.1">
    <property type="nucleotide sequence ID" value="NZ_BKAG01000007.1"/>
</dbReference>
<dbReference type="PANTHER" id="PTHR42788:SF7">
    <property type="entry name" value="NITRATE ABC TRANSPORTER ATP-BINDING PROTEIN"/>
    <property type="match status" value="1"/>
</dbReference>
<dbReference type="PROSITE" id="PS50893">
    <property type="entry name" value="ABC_TRANSPORTER_2"/>
    <property type="match status" value="1"/>
</dbReference>
<comment type="subcellular location">
    <subcellularLocation>
        <location evidence="1">Cell membrane</location>
        <topology evidence="1">Peripheral membrane protein</topology>
    </subcellularLocation>
</comment>
<dbReference type="InterPro" id="IPR003439">
    <property type="entry name" value="ABC_transporter-like_ATP-bd"/>
</dbReference>
<dbReference type="GO" id="GO:0005886">
    <property type="term" value="C:plasma membrane"/>
    <property type="evidence" value="ECO:0007669"/>
    <property type="project" value="UniProtKB-SubCell"/>
</dbReference>
<keyword evidence="6" id="KW-0472">Membrane</keyword>
<dbReference type="InterPro" id="IPR005890">
    <property type="entry name" value="NO3_transporter_ATP-bd-like"/>
</dbReference>
<evidence type="ECO:0000256" key="2">
    <source>
        <dbReference type="ARBA" id="ARBA00022448"/>
    </source>
</evidence>
<proteinExistence type="predicted"/>
<sequence length="295" mass="33241">MSVPNPKMLELDRLWKTYDTPKGPATIVKDFNLKLKEGEFATLIGHSGCGKSTVLMMVAGLSDLSKGNMILAGREASGPGPDRGIVFQSPCLLPWMSAFENVMLGVNQVYFTASRQERRQMAEYYLSIVGLADAMHKFPGELSQGMRQRVGIARAFALQPKMLLLDEPFGMLDSLTRYELQEVLLELWRRNRITTLMVTHDVDEAIFLSDRVVMMTDGPEAEVGDILNIPFERPRNRKEIMEDPRYYELREHLITFLNDRSHIRPSREPSFKPSPDMAAELATHGPALPFPTAAA</sequence>
<dbReference type="SMART" id="SM00382">
    <property type="entry name" value="AAA"/>
    <property type="match status" value="1"/>
</dbReference>
<protein>
    <submittedName>
        <fullName evidence="9">Nitrate ABC transporter ATP-binding protein</fullName>
    </submittedName>
</protein>
<evidence type="ECO:0000313" key="9">
    <source>
        <dbReference type="EMBL" id="GEP42084.1"/>
    </source>
</evidence>
<dbReference type="PROSITE" id="PS00211">
    <property type="entry name" value="ABC_TRANSPORTER_1"/>
    <property type="match status" value="1"/>
</dbReference>
<name>A0A512M5U2_9BACT</name>
<evidence type="ECO:0000256" key="1">
    <source>
        <dbReference type="ARBA" id="ARBA00004202"/>
    </source>
</evidence>
<evidence type="ECO:0000256" key="7">
    <source>
        <dbReference type="SAM" id="MobiDB-lite"/>
    </source>
</evidence>
<evidence type="ECO:0000256" key="6">
    <source>
        <dbReference type="ARBA" id="ARBA00023136"/>
    </source>
</evidence>
<dbReference type="Gene3D" id="3.40.50.300">
    <property type="entry name" value="P-loop containing nucleotide triphosphate hydrolases"/>
    <property type="match status" value="1"/>
</dbReference>
<dbReference type="CDD" id="cd03293">
    <property type="entry name" value="ABC_NrtD_SsuB_transporters"/>
    <property type="match status" value="1"/>
</dbReference>
<evidence type="ECO:0000256" key="3">
    <source>
        <dbReference type="ARBA" id="ARBA00022475"/>
    </source>
</evidence>
<dbReference type="EMBL" id="BKAG01000007">
    <property type="protein sequence ID" value="GEP42084.1"/>
    <property type="molecule type" value="Genomic_DNA"/>
</dbReference>
<dbReference type="GO" id="GO:0016887">
    <property type="term" value="F:ATP hydrolysis activity"/>
    <property type="evidence" value="ECO:0007669"/>
    <property type="project" value="InterPro"/>
</dbReference>
<accession>A0A512M5U2</accession>
<evidence type="ECO:0000256" key="5">
    <source>
        <dbReference type="ARBA" id="ARBA00022840"/>
    </source>
</evidence>
<evidence type="ECO:0000313" key="10">
    <source>
        <dbReference type="Proteomes" id="UP000321577"/>
    </source>
</evidence>
<gene>
    <name evidence="9" type="primary">nrtD</name>
    <name evidence="9" type="ORF">BGE01nite_13750</name>
</gene>
<evidence type="ECO:0000256" key="4">
    <source>
        <dbReference type="ARBA" id="ARBA00022741"/>
    </source>
</evidence>
<dbReference type="InterPro" id="IPR050166">
    <property type="entry name" value="ABC_transporter_ATP-bind"/>
</dbReference>
<reference evidence="9 10" key="1">
    <citation type="submission" date="2019-07" db="EMBL/GenBank/DDBJ databases">
        <title>Whole genome shotgun sequence of Brevifollis gellanilyticus NBRC 108608.</title>
        <authorList>
            <person name="Hosoyama A."/>
            <person name="Uohara A."/>
            <person name="Ohji S."/>
            <person name="Ichikawa N."/>
        </authorList>
    </citation>
    <scope>NUCLEOTIDE SEQUENCE [LARGE SCALE GENOMIC DNA]</scope>
    <source>
        <strain evidence="9 10">NBRC 108608</strain>
    </source>
</reference>
<dbReference type="SUPFAM" id="SSF52540">
    <property type="entry name" value="P-loop containing nucleoside triphosphate hydrolases"/>
    <property type="match status" value="1"/>
</dbReference>
<keyword evidence="10" id="KW-1185">Reference proteome</keyword>
<dbReference type="GO" id="GO:0005524">
    <property type="term" value="F:ATP binding"/>
    <property type="evidence" value="ECO:0007669"/>
    <property type="project" value="UniProtKB-KW"/>
</dbReference>
<dbReference type="GO" id="GO:0015112">
    <property type="term" value="F:nitrate transmembrane transporter activity"/>
    <property type="evidence" value="ECO:0007669"/>
    <property type="project" value="InterPro"/>
</dbReference>
<feature type="domain" description="ABC transporter" evidence="8">
    <location>
        <begin position="9"/>
        <end position="242"/>
    </location>
</feature>
<keyword evidence="3" id="KW-1003">Cell membrane</keyword>
<organism evidence="9 10">
    <name type="scientific">Brevifollis gellanilyticus</name>
    <dbReference type="NCBI Taxonomy" id="748831"/>
    <lineage>
        <taxon>Bacteria</taxon>
        <taxon>Pseudomonadati</taxon>
        <taxon>Verrucomicrobiota</taxon>
        <taxon>Verrucomicrobiia</taxon>
        <taxon>Verrucomicrobiales</taxon>
        <taxon>Verrucomicrobiaceae</taxon>
    </lineage>
</organism>
<dbReference type="InterPro" id="IPR003593">
    <property type="entry name" value="AAA+_ATPase"/>
</dbReference>
<dbReference type="Proteomes" id="UP000321577">
    <property type="component" value="Unassembled WGS sequence"/>
</dbReference>
<keyword evidence="5 9" id="KW-0067">ATP-binding</keyword>
<dbReference type="NCBIfam" id="TIGR01184">
    <property type="entry name" value="ntrCD"/>
    <property type="match status" value="1"/>
</dbReference>
<dbReference type="InterPro" id="IPR027417">
    <property type="entry name" value="P-loop_NTPase"/>
</dbReference>
<dbReference type="Pfam" id="PF00005">
    <property type="entry name" value="ABC_tran"/>
    <property type="match status" value="1"/>
</dbReference>
<keyword evidence="2" id="KW-0813">Transport</keyword>
<dbReference type="InterPro" id="IPR017871">
    <property type="entry name" value="ABC_transporter-like_CS"/>
</dbReference>
<dbReference type="AlphaFoldDB" id="A0A512M5U2"/>
<evidence type="ECO:0000259" key="8">
    <source>
        <dbReference type="PROSITE" id="PS50893"/>
    </source>
</evidence>
<comment type="caution">
    <text evidence="9">The sequence shown here is derived from an EMBL/GenBank/DDBJ whole genome shotgun (WGS) entry which is preliminary data.</text>
</comment>
<dbReference type="PANTHER" id="PTHR42788">
    <property type="entry name" value="TAURINE IMPORT ATP-BINDING PROTEIN-RELATED"/>
    <property type="match status" value="1"/>
</dbReference>